<reference evidence="1" key="1">
    <citation type="journal article" date="2021" name="Proc. Natl. Acad. Sci. U.S.A.">
        <title>A Catalog of Tens of Thousands of Viruses from Human Metagenomes Reveals Hidden Associations with Chronic Diseases.</title>
        <authorList>
            <person name="Tisza M.J."/>
            <person name="Buck C.B."/>
        </authorList>
    </citation>
    <scope>NUCLEOTIDE SEQUENCE</scope>
    <source>
        <strain evidence="1">CtBeL15</strain>
    </source>
</reference>
<organism evidence="1">
    <name type="scientific">Siphoviridae sp. ctBeL15</name>
    <dbReference type="NCBI Taxonomy" id="2825374"/>
    <lineage>
        <taxon>Viruses</taxon>
        <taxon>Duplodnaviria</taxon>
        <taxon>Heunggongvirae</taxon>
        <taxon>Uroviricota</taxon>
        <taxon>Caudoviricetes</taxon>
    </lineage>
</organism>
<name>A0A8S5V035_9CAUD</name>
<sequence>MTRDEIVAALRCCASLDGEFECSTTCPFYKTSDELSDCCTKKNTAAADLIENQQRHIEALMKANDSLKDAIARRDKQIEDMNRGMAQLAKAVAVKEEQT</sequence>
<accession>A0A8S5V035</accession>
<evidence type="ECO:0000313" key="1">
    <source>
        <dbReference type="EMBL" id="DAG00069.1"/>
    </source>
</evidence>
<dbReference type="EMBL" id="BK016176">
    <property type="protein sequence ID" value="DAG00069.1"/>
    <property type="molecule type" value="Genomic_DNA"/>
</dbReference>
<protein>
    <submittedName>
        <fullName evidence="1">Uncharacterized protein</fullName>
    </submittedName>
</protein>
<proteinExistence type="predicted"/>